<organism evidence="1 2">
    <name type="scientific">Dissostichus mawsoni</name>
    <name type="common">Antarctic cod</name>
    <dbReference type="NCBI Taxonomy" id="36200"/>
    <lineage>
        <taxon>Eukaryota</taxon>
        <taxon>Metazoa</taxon>
        <taxon>Chordata</taxon>
        <taxon>Craniata</taxon>
        <taxon>Vertebrata</taxon>
        <taxon>Euteleostomi</taxon>
        <taxon>Actinopterygii</taxon>
        <taxon>Neopterygii</taxon>
        <taxon>Teleostei</taxon>
        <taxon>Neoteleostei</taxon>
        <taxon>Acanthomorphata</taxon>
        <taxon>Eupercaria</taxon>
        <taxon>Perciformes</taxon>
        <taxon>Notothenioidei</taxon>
        <taxon>Nototheniidae</taxon>
        <taxon>Dissostichus</taxon>
    </lineage>
</organism>
<reference evidence="1 2" key="1">
    <citation type="submission" date="2020-03" db="EMBL/GenBank/DDBJ databases">
        <title>Dissostichus mawsoni Genome sequencing and assembly.</title>
        <authorList>
            <person name="Park H."/>
        </authorList>
    </citation>
    <scope>NUCLEOTIDE SEQUENCE [LARGE SCALE GENOMIC DNA]</scope>
    <source>
        <strain evidence="1">DM0001</strain>
        <tissue evidence="1">Muscle</tissue>
    </source>
</reference>
<protein>
    <submittedName>
        <fullName evidence="1">Uncharacterized protein</fullName>
    </submittedName>
</protein>
<dbReference type="Proteomes" id="UP000518266">
    <property type="component" value="Unassembled WGS sequence"/>
</dbReference>
<evidence type="ECO:0000313" key="2">
    <source>
        <dbReference type="Proteomes" id="UP000518266"/>
    </source>
</evidence>
<gene>
    <name evidence="1" type="ORF">F7725_010639</name>
</gene>
<feature type="non-terminal residue" evidence="1">
    <location>
        <position position="1"/>
    </location>
</feature>
<dbReference type="EMBL" id="JAAKFY010000022">
    <property type="protein sequence ID" value="KAF3838871.1"/>
    <property type="molecule type" value="Genomic_DNA"/>
</dbReference>
<accession>A0A7J5XPJ9</accession>
<dbReference type="AlphaFoldDB" id="A0A7J5XPJ9"/>
<evidence type="ECO:0000313" key="1">
    <source>
        <dbReference type="EMBL" id="KAF3838871.1"/>
    </source>
</evidence>
<proteinExistence type="predicted"/>
<sequence>MVLVYDLQDSLVPSRRVLMTSPAEKSSLCPVSHLQRKNRRQSTKIQPENMLRTRLGCGEEARPGFWLNLTSVFSHMHPVRICWRSAGTPLPPRLLHLLLLPLPLLASVSQGRVVVVVVLGSEAARAQLLPLSRAAQLGDEPAARALRIRFHPGTRLRWRWRWRENVELNQSPFRKSESVIKTEKPVRESFSKLRKSHLTVDRHAHCTMSLARALQELVSDWLAE</sequence>
<comment type="caution">
    <text evidence="1">The sequence shown here is derived from an EMBL/GenBank/DDBJ whole genome shotgun (WGS) entry which is preliminary data.</text>
</comment>
<name>A0A7J5XPJ9_DISMA</name>
<keyword evidence="2" id="KW-1185">Reference proteome</keyword>